<reference evidence="2 3" key="1">
    <citation type="submission" date="2021-02" db="EMBL/GenBank/DDBJ databases">
        <title>Activity-based single-cell genomes from oceanic crustal fluid captures similar information to metagenomic and metatranscriptomic surveys with orders of magnitude less sampling.</title>
        <authorList>
            <person name="D'Angelo T.S."/>
            <person name="Orcutt B.N."/>
        </authorList>
    </citation>
    <scope>NUCLEOTIDE SEQUENCE [LARGE SCALE GENOMIC DNA]</scope>
    <source>
        <strain evidence="2">AH-315-G07</strain>
    </source>
</reference>
<feature type="region of interest" description="Disordered" evidence="1">
    <location>
        <begin position="654"/>
        <end position="673"/>
    </location>
</feature>
<feature type="region of interest" description="Disordered" evidence="1">
    <location>
        <begin position="1064"/>
        <end position="1084"/>
    </location>
</feature>
<gene>
    <name evidence="2" type="ORF">JYU14_00835</name>
</gene>
<feature type="region of interest" description="Disordered" evidence="1">
    <location>
        <begin position="1"/>
        <end position="39"/>
    </location>
</feature>
<accession>A0ABS3AQK8</accession>
<organism evidence="2 3">
    <name type="scientific">Simkania negevensis</name>
    <dbReference type="NCBI Taxonomy" id="83561"/>
    <lineage>
        <taxon>Bacteria</taxon>
        <taxon>Pseudomonadati</taxon>
        <taxon>Chlamydiota</taxon>
        <taxon>Chlamydiia</taxon>
        <taxon>Parachlamydiales</taxon>
        <taxon>Simkaniaceae</taxon>
        <taxon>Simkania</taxon>
    </lineage>
</organism>
<evidence type="ECO:0000313" key="3">
    <source>
        <dbReference type="Proteomes" id="UP000722121"/>
    </source>
</evidence>
<evidence type="ECO:0000256" key="1">
    <source>
        <dbReference type="SAM" id="MobiDB-lite"/>
    </source>
</evidence>
<feature type="compositionally biased region" description="Basic and acidic residues" evidence="1">
    <location>
        <begin position="661"/>
        <end position="673"/>
    </location>
</feature>
<proteinExistence type="predicted"/>
<sequence length="2402" mass="276225">MDSATSTPPLQKDNYPDASDDTSTKNHLSPDASGDTSADSHLFFDPALLSDEDSDTSQKAFGASVEHSIRDGSAISTTTLNWVRSGFHSASNEAQTNPMSKAARFFFDAAISYLPQQESVESDAESITWSKKLIDYFIQQAPQGAEKLFLYHIIITWFWLKQRDPTTFSSCHKELVDTLPPPPRPLPLLPSDNERLVDRDEFTQRVLDCVCERSVFDELLWQVFGGLAPFEQRHDGKFILLTNLLHDSMLQKCRENRRNAPEEKAFEFPAFADAFKEEELEKRLFESFLQQSFAEEEFTTRVKQFIVLVQAPQINTIPLHELCEEQNHPLTVAILFELILNKKSVQQQLLYIDALSKALQSAKREQIAALPLIMYHSANHLFAASNRFEATAHDEITSIARAWRRCLPNEYKSLIDRFFAFTQHEYKKNPKAGTSRSYWTYNTQQCQAQFLAGLFFITKNKNKELLLQLTKIGLAGLKSMGVSSEEIKVITSLIMKKEELELSDYTFLLDIFNSDPSILNEEELSSCLIKVFDKKIPDELRSKYIGLVYQWFSTIRSELLRHNLGALSAELAKKINNITPLITRIFTTDDSDEKKTLLFAEWNATTLLDPSNLERFSFEEIFKRITDLDVSELLHCKALATLLKYATLSTRRESSSSAADNGEKKEADEKSSLLRQEAEKKLANCTTLPKGLSPEEYFLLLDVAPKEGDSPYPIGWLDVCPINHSFPNTQSAAVEKLITTLLDLLEKENNAQHQLRYLNILNWAAKSIKPEQEKRVPLIILRSSKKLFLTLPNQLNQHDYQATIDVSKAWEEIISQLTIKPSIGLLFLSKHHPQAASKKSTDKKEAGGKSNTSYWEHERRRCETEYLVRYFCDTQGENEAMLSSLTKEGFLNLKSSNTPPNAIKIILSLVMKKNELGNSDYTFLLDAFKDPSQLLNKKELSACLTKTFDSNASNELQSKCRELFFTWLSTIFTKLSCPKPGAIPQEITQEMDLASPLVDRIFRMQKIDEKGRSLLIDWKAATLLTSSKSEEGFSEDLCERIAELDASKLLHCKAMASLLKRAPTPQPALRQKTKEKLTNCKPPSEGLSPEEYFLLIDTMVEEEEGSIPFAWLEICPNSQSLPNSYRPTVGKLITMLLKEIQKEKSAQRQSLYLTVLNHLQQFIEPEQAEELSLTMFDSVNQLFSNVTIPFKPKEYNEIKEISKQWKQIIHNPYKQLVDYLFGFEQKKKDPTSKKSELHWTRDKQQSEIQFFAKFISLTKKENKKIFSRLTKAGVAGLIKFGVTPEDIQTIAFLVMKTNSLEISDHIFLLDIFNSHLSLLNEKALLSYLIKAFNQKLSDEIRARQIKLFSTWLSTFYSQLLNHNLGFFSEDELTQKMNDASTIITRISHTRSLDDDTRRLFDDWERAQLLNPFYLQQYSSEKICQLITNLDISKPFHFRALAAVAKYLLPLQTTESLLSLPSQAACAQSTPPEANNNGEKREADKKEIVRQEITKKLTNIATLSEAISPEDYFLLINIALTDNNLPSLSTWLERSPKKQFISDDDKPVLNNLFTYVMTKVKTFSCSQEELNQIVKWLTFVAFPKTNKKENTGEFLYDLYHIAKCHQRFYVEEDTNLILATLLLTIVINQTNNGEGKPNEAVRTWLNREWDFFSCTFSTTLDDHPFTVEKLNAFIKIAKQVADLSSSSPTFFIFLFHAVVKIKLKLESSQGTLSQGYLASLSQSFGQLRKTLDAAFDSIRLRKDSTDFETIRSYKFLKKTDVRKAITDLISSGEEIWEPRFDCSVTCLFQMLYYQIREEIVYERIEPNEDLSLDPHFRKFVQALIRSFPKYRETESQDQWLNVGAVASFVRLASKLSQNKSHDDLLDSNLTPILQDLAIFFLQGYTQYIIGITKSNSIAALIEHPFFRMQYLFPIYYVHFVHLTLELTPVSNEKAVKISELFHSFNAAYVQFCIQTKRTLSNERNIVFKTKYESLMKTLDWMRTSLYPLIGKTIDRTLGQDAFVAFALKGIAATPADLESEKYSDLTHPLKQSIQSVKLFLSFLTDINKLRTLINKFKEQIKNYTPREKFFFFANFYHELNVWCHPQYMNTLFVKSYFENVDRNEFKSFLAREYRQLIIDFVEQQDPSAPKKVVADFVEQQDSSASKKVVAARLLNHFEEMLRYLGSHSILTDQSVDVFLPSFLDAYLYFLNNHLNSLRRQLLFPETTRHSQEIEQFTTTFSYVAALFYIADAKTNAEECREKAEELFKTIQSIIANASFIDHNRDHFTTLLLKVLIRNEKKDICVPSSMYQWYDHIRKELLYHCLPLESNLFLNNLKSLTPPKKDEAREQMLLDLCTNFDETRIKALGAYLEITVLDHDPSLKKRRDNFMEDFDITSAALIKQLEEKLAEGGSSSDGDDDDDG</sequence>
<protein>
    <submittedName>
        <fullName evidence="2">Uncharacterized protein</fullName>
    </submittedName>
</protein>
<keyword evidence="3" id="KW-1185">Reference proteome</keyword>
<dbReference type="EMBL" id="JAFITR010000010">
    <property type="protein sequence ID" value="MBN4066613.1"/>
    <property type="molecule type" value="Genomic_DNA"/>
</dbReference>
<dbReference type="Proteomes" id="UP000722121">
    <property type="component" value="Unassembled WGS sequence"/>
</dbReference>
<evidence type="ECO:0000313" key="2">
    <source>
        <dbReference type="EMBL" id="MBN4066613.1"/>
    </source>
</evidence>
<comment type="caution">
    <text evidence="2">The sequence shown here is derived from an EMBL/GenBank/DDBJ whole genome shotgun (WGS) entry which is preliminary data.</text>
</comment>
<name>A0ABS3AQK8_9BACT</name>